<protein>
    <recommendedName>
        <fullName evidence="1">Non-specific lipid-transfer protein</fullName>
    </recommendedName>
</protein>
<keyword evidence="2" id="KW-0732">Signal</keyword>
<comment type="function">
    <text evidence="1">Plant non-specific lipid-transfer proteins transfer phospholipids as well as galactolipids across membranes. May play a role in wax or cutin deposition in the cell walls of expanding epidermal cells and certain secretory tissues.</text>
</comment>
<sequence length="176" mass="18186">MAAPKLATLALAVLLAATVVAPPAAVRAAMSCSTVYSTLMPCLPFVQMGGAMPPQPCCGGIRSLLAQANNTPDRRTICGCLKNVANGANGSGTYISRAAALPSKCGVSLPYKISANVNCNTYVVYTLAPAVFSHPTTAAVIFVGLTEASWRVPCEECMAESNKIMLLVFEARSSVG</sequence>
<keyword evidence="5" id="KW-1185">Reference proteome</keyword>
<dbReference type="PRINTS" id="PR00382">
    <property type="entry name" value="LIPIDTRNSFER"/>
</dbReference>
<dbReference type="InterPro" id="IPR016140">
    <property type="entry name" value="Bifunc_inhib/LTP/seed_store"/>
</dbReference>
<organism evidence="4 5">
    <name type="scientific">Miscanthus lutarioriparius</name>
    <dbReference type="NCBI Taxonomy" id="422564"/>
    <lineage>
        <taxon>Eukaryota</taxon>
        <taxon>Viridiplantae</taxon>
        <taxon>Streptophyta</taxon>
        <taxon>Embryophyta</taxon>
        <taxon>Tracheophyta</taxon>
        <taxon>Spermatophyta</taxon>
        <taxon>Magnoliopsida</taxon>
        <taxon>Liliopsida</taxon>
        <taxon>Poales</taxon>
        <taxon>Poaceae</taxon>
        <taxon>PACMAD clade</taxon>
        <taxon>Panicoideae</taxon>
        <taxon>Andropogonodae</taxon>
        <taxon>Andropogoneae</taxon>
        <taxon>Saccharinae</taxon>
        <taxon>Miscanthus</taxon>
    </lineage>
</organism>
<comment type="caution">
    <text evidence="4">The sequence shown here is derived from an EMBL/GenBank/DDBJ whole genome shotgun (WGS) entry which is preliminary data.</text>
</comment>
<evidence type="ECO:0000313" key="5">
    <source>
        <dbReference type="Proteomes" id="UP000604825"/>
    </source>
</evidence>
<feature type="chain" id="PRO_5032897046" description="Non-specific lipid-transfer protein" evidence="2">
    <location>
        <begin position="29"/>
        <end position="176"/>
    </location>
</feature>
<dbReference type="Gene3D" id="1.10.110.10">
    <property type="entry name" value="Plant lipid-transfer and hydrophobic proteins"/>
    <property type="match status" value="1"/>
</dbReference>
<dbReference type="GO" id="GO:0006869">
    <property type="term" value="P:lipid transport"/>
    <property type="evidence" value="ECO:0007669"/>
    <property type="project" value="InterPro"/>
</dbReference>
<keyword evidence="1" id="KW-0813">Transport</keyword>
<reference evidence="4" key="1">
    <citation type="submission" date="2020-10" db="EMBL/GenBank/DDBJ databases">
        <authorList>
            <person name="Han B."/>
            <person name="Lu T."/>
            <person name="Zhao Q."/>
            <person name="Huang X."/>
            <person name="Zhao Y."/>
        </authorList>
    </citation>
    <scope>NUCLEOTIDE SEQUENCE</scope>
</reference>
<evidence type="ECO:0000259" key="3">
    <source>
        <dbReference type="SMART" id="SM00499"/>
    </source>
</evidence>
<dbReference type="Pfam" id="PF00234">
    <property type="entry name" value="Tryp_alpha_amyl"/>
    <property type="match status" value="1"/>
</dbReference>
<feature type="domain" description="Bifunctional inhibitor/plant lipid transfer protein/seed storage helical" evidence="3">
    <location>
        <begin position="32"/>
        <end position="119"/>
    </location>
</feature>
<evidence type="ECO:0000256" key="1">
    <source>
        <dbReference type="RuleBase" id="RU000628"/>
    </source>
</evidence>
<dbReference type="EMBL" id="CAJGYO010000006">
    <property type="protein sequence ID" value="CAD6236190.1"/>
    <property type="molecule type" value="Genomic_DNA"/>
</dbReference>
<proteinExistence type="inferred from homology"/>
<keyword evidence="1" id="KW-0446">Lipid-binding</keyword>
<dbReference type="Proteomes" id="UP000604825">
    <property type="component" value="Unassembled WGS sequence"/>
</dbReference>
<dbReference type="InterPro" id="IPR036312">
    <property type="entry name" value="Bifun_inhib/LTP/seed_sf"/>
</dbReference>
<evidence type="ECO:0000256" key="2">
    <source>
        <dbReference type="SAM" id="SignalP"/>
    </source>
</evidence>
<evidence type="ECO:0000313" key="4">
    <source>
        <dbReference type="EMBL" id="CAD6236190.1"/>
    </source>
</evidence>
<gene>
    <name evidence="4" type="ORF">NCGR_LOCUS24173</name>
</gene>
<dbReference type="SUPFAM" id="SSF47699">
    <property type="entry name" value="Bifunctional inhibitor/lipid-transfer protein/seed storage 2S albumin"/>
    <property type="match status" value="1"/>
</dbReference>
<dbReference type="GO" id="GO:0008289">
    <property type="term" value="F:lipid binding"/>
    <property type="evidence" value="ECO:0007669"/>
    <property type="project" value="UniProtKB-KW"/>
</dbReference>
<dbReference type="SMART" id="SM00499">
    <property type="entry name" value="AAI"/>
    <property type="match status" value="1"/>
</dbReference>
<dbReference type="CDD" id="cd01960">
    <property type="entry name" value="nsLTP1"/>
    <property type="match status" value="1"/>
</dbReference>
<dbReference type="PANTHER" id="PTHR33076">
    <property type="entry name" value="NON-SPECIFIC LIPID-TRANSFER PROTEIN 2-RELATED"/>
    <property type="match status" value="1"/>
</dbReference>
<feature type="signal peptide" evidence="2">
    <location>
        <begin position="1"/>
        <end position="28"/>
    </location>
</feature>
<comment type="similarity">
    <text evidence="1">Belongs to the plant LTP family.</text>
</comment>
<dbReference type="OrthoDB" id="1890443at2759"/>
<accession>A0A811P7K4</accession>
<dbReference type="InterPro" id="IPR000528">
    <property type="entry name" value="Plant_nsLTP"/>
</dbReference>
<dbReference type="AlphaFoldDB" id="A0A811P7K4"/>
<name>A0A811P7K4_9POAL</name>